<organism evidence="1 2">
    <name type="scientific">Paenibacillus macerans</name>
    <name type="common">Bacillus macerans</name>
    <dbReference type="NCBI Taxonomy" id="44252"/>
    <lineage>
        <taxon>Bacteria</taxon>
        <taxon>Bacillati</taxon>
        <taxon>Bacillota</taxon>
        <taxon>Bacilli</taxon>
        <taxon>Bacillales</taxon>
        <taxon>Paenibacillaceae</taxon>
        <taxon>Paenibacillus</taxon>
    </lineage>
</organism>
<protein>
    <submittedName>
        <fullName evidence="1">Uncharacterized protein</fullName>
    </submittedName>
</protein>
<dbReference type="Proteomes" id="UP000029278">
    <property type="component" value="Unassembled WGS sequence"/>
</dbReference>
<comment type="caution">
    <text evidence="1">The sequence shown here is derived from an EMBL/GenBank/DDBJ whole genome shotgun (WGS) entry which is preliminary data.</text>
</comment>
<sequence length="91" mass="10481">MMEELTIVEAQMKRQEDGSYIGKTVFQVSSHKAGYEIAFYSKDGGDWDYSLHYASEPGIEEQFMAVDTRIEEDDEWFDALLDAAWDTLAEE</sequence>
<gene>
    <name evidence="1" type="ORF">DJ90_4907</name>
</gene>
<evidence type="ECO:0000313" key="1">
    <source>
        <dbReference type="EMBL" id="KFN08751.1"/>
    </source>
</evidence>
<proteinExistence type="predicted"/>
<keyword evidence="2" id="KW-1185">Reference proteome</keyword>
<name>A0A090ZXA4_PAEMA</name>
<dbReference type="STRING" id="44252.DJ90_4907"/>
<dbReference type="EMBL" id="JMQA01000026">
    <property type="protein sequence ID" value="KFN08751.1"/>
    <property type="molecule type" value="Genomic_DNA"/>
</dbReference>
<accession>A0A090ZXA4</accession>
<dbReference type="AlphaFoldDB" id="A0A090ZXA4"/>
<evidence type="ECO:0000313" key="2">
    <source>
        <dbReference type="Proteomes" id="UP000029278"/>
    </source>
</evidence>
<dbReference type="PATRIC" id="fig|44252.3.peg.2823"/>
<reference evidence="1 2" key="1">
    <citation type="submission" date="2014-04" db="EMBL/GenBank/DDBJ databases">
        <authorList>
            <person name="Bishop-Lilly K.A."/>
            <person name="Broomall S.M."/>
            <person name="Chain P.S."/>
            <person name="Chertkov O."/>
            <person name="Coyne S.R."/>
            <person name="Daligault H.E."/>
            <person name="Davenport K.W."/>
            <person name="Erkkila T."/>
            <person name="Frey K.G."/>
            <person name="Gibbons H.S."/>
            <person name="Gu W."/>
            <person name="Jaissle J."/>
            <person name="Johnson S.L."/>
            <person name="Koroleva G.I."/>
            <person name="Ladner J.T."/>
            <person name="Lo C.-C."/>
            <person name="Minogue T.D."/>
            <person name="Munk C."/>
            <person name="Palacios G.F."/>
            <person name="Redden C.L."/>
            <person name="Rosenzweig C.N."/>
            <person name="Scholz M.B."/>
            <person name="Teshima H."/>
            <person name="Xu Y."/>
        </authorList>
    </citation>
    <scope>NUCLEOTIDE SEQUENCE [LARGE SCALE GENOMIC DNA]</scope>
    <source>
        <strain evidence="1 2">8244</strain>
    </source>
</reference>
<dbReference type="HOGENOM" id="CLU_182247_0_0_9"/>